<dbReference type="PANTHER" id="PTHR43156">
    <property type="entry name" value="STAGE II SPORULATION PROTEIN E-RELATED"/>
    <property type="match status" value="1"/>
</dbReference>
<dbReference type="Proteomes" id="UP000663722">
    <property type="component" value="Chromosome"/>
</dbReference>
<keyword evidence="3" id="KW-0812">Transmembrane</keyword>
<dbReference type="Pfam" id="PF07228">
    <property type="entry name" value="SpoIIE"/>
    <property type="match status" value="1"/>
</dbReference>
<keyword evidence="1" id="KW-0378">Hydrolase</keyword>
<accession>A0A975GLR9</accession>
<evidence type="ECO:0000256" key="2">
    <source>
        <dbReference type="SAM" id="Coils"/>
    </source>
</evidence>
<evidence type="ECO:0000313" key="6">
    <source>
        <dbReference type="Proteomes" id="UP000663722"/>
    </source>
</evidence>
<dbReference type="InterPro" id="IPR036457">
    <property type="entry name" value="PPM-type-like_dom_sf"/>
</dbReference>
<proteinExistence type="predicted"/>
<feature type="coiled-coil region" evidence="2">
    <location>
        <begin position="398"/>
        <end position="454"/>
    </location>
</feature>
<keyword evidence="2" id="KW-0175">Coiled coil</keyword>
<feature type="domain" description="PPM-type phosphatase" evidence="4">
    <location>
        <begin position="477"/>
        <end position="710"/>
    </location>
</feature>
<dbReference type="AlphaFoldDB" id="A0A975GLR9"/>
<feature type="transmembrane region" description="Helical" evidence="3">
    <location>
        <begin position="371"/>
        <end position="391"/>
    </location>
</feature>
<gene>
    <name evidence="5" type="ORF">dnm_019360</name>
</gene>
<reference evidence="5" key="1">
    <citation type="journal article" date="2021" name="Microb. Physiol.">
        <title>Proteogenomic Insights into the Physiology of Marine, Sulfate-Reducing, Filamentous Desulfonema limicola and Desulfonema magnum.</title>
        <authorList>
            <person name="Schnaars V."/>
            <person name="Wohlbrand L."/>
            <person name="Scheve S."/>
            <person name="Hinrichs C."/>
            <person name="Reinhardt R."/>
            <person name="Rabus R."/>
        </authorList>
    </citation>
    <scope>NUCLEOTIDE SEQUENCE</scope>
    <source>
        <strain evidence="5">4be13</strain>
    </source>
</reference>
<evidence type="ECO:0000259" key="4">
    <source>
        <dbReference type="SMART" id="SM00331"/>
    </source>
</evidence>
<dbReference type="InterPro" id="IPR001932">
    <property type="entry name" value="PPM-type_phosphatase-like_dom"/>
</dbReference>
<organism evidence="5 6">
    <name type="scientific">Desulfonema magnum</name>
    <dbReference type="NCBI Taxonomy" id="45655"/>
    <lineage>
        <taxon>Bacteria</taxon>
        <taxon>Pseudomonadati</taxon>
        <taxon>Thermodesulfobacteriota</taxon>
        <taxon>Desulfobacteria</taxon>
        <taxon>Desulfobacterales</taxon>
        <taxon>Desulfococcaceae</taxon>
        <taxon>Desulfonema</taxon>
    </lineage>
</organism>
<dbReference type="SMART" id="SM00331">
    <property type="entry name" value="PP2C_SIG"/>
    <property type="match status" value="1"/>
</dbReference>
<dbReference type="EMBL" id="CP061800">
    <property type="protein sequence ID" value="QTA85919.1"/>
    <property type="molecule type" value="Genomic_DNA"/>
</dbReference>
<name>A0A975GLR9_9BACT</name>
<keyword evidence="6" id="KW-1185">Reference proteome</keyword>
<keyword evidence="3" id="KW-0472">Membrane</keyword>
<dbReference type="Gene3D" id="3.60.40.10">
    <property type="entry name" value="PPM-type phosphatase domain"/>
    <property type="match status" value="1"/>
</dbReference>
<dbReference type="KEGG" id="dmm:dnm_019360"/>
<evidence type="ECO:0000313" key="5">
    <source>
        <dbReference type="EMBL" id="QTA85919.1"/>
    </source>
</evidence>
<evidence type="ECO:0000256" key="3">
    <source>
        <dbReference type="SAM" id="Phobius"/>
    </source>
</evidence>
<dbReference type="InterPro" id="IPR052016">
    <property type="entry name" value="Bact_Sigma-Reg"/>
</dbReference>
<feature type="transmembrane region" description="Helical" evidence="3">
    <location>
        <begin position="23"/>
        <end position="47"/>
    </location>
</feature>
<dbReference type="GO" id="GO:0016791">
    <property type="term" value="F:phosphatase activity"/>
    <property type="evidence" value="ECO:0007669"/>
    <property type="project" value="TreeGrafter"/>
</dbReference>
<evidence type="ECO:0000256" key="1">
    <source>
        <dbReference type="ARBA" id="ARBA00022801"/>
    </source>
</evidence>
<dbReference type="PANTHER" id="PTHR43156:SF9">
    <property type="entry name" value="HAMP DOMAIN-CONTAINING PROTEIN"/>
    <property type="match status" value="1"/>
</dbReference>
<protein>
    <submittedName>
        <fullName evidence="5">PPM-type phosphatase domain-containing protein</fullName>
    </submittedName>
</protein>
<keyword evidence="3" id="KW-1133">Transmembrane helix</keyword>
<sequence length="712" mass="81375">MKNISSSHIIPKETMTLNIKTKILLNGVLSVVISIMLVTAIIFFLLWEQSEKRAQQEICHAAKVIRLHIREMESVMKETAIRISNNQEYANKANFIQENKGNKSLAEMLDGEKRELTISLYEVAMASRIPMLVLYNAAGKRMCAVSLESHQARLSYLSDHDEGHLWEAVVPPGVPPRTEQWQKKNRLRQTFLKHRLPLPETPNTSIEERDNCLRVTAVSPLRVSILNPDTLKLELVQNGLVQVSRRLDAPFIRSLSDMTDKEINLFLGINLNVGTLSSYTSLEKEYLLNHKTSQISESPQLAGQVSVVSERPDSSHMIDTKKIIYKERRVSEGNFFEGLVAVLIKDRVIGAFSVLLSQEETRKARQQIIRMLFFVAMISILIVTPLTWFLAIKEIIEREQMQKELARHRDHLEELVEERTAELASANEQLDQKNSDLNKTLEKVEEANREITESITYARTIQRSLLAPLETVKSCLPDSFFIWKPCEIVSGDIYHIDRFEDGVLISVIDCTGHGVPGAFMTMLVFSAIRRITRTEKCHDPAEILNRLNYIIKKTLQQDTEHALSNDGLDAAICFVQLSEKEQLVTNNASVIFAGAKLPLIYIQNEELKVIRGDRQSLGYKNSDLNFKFTNHRIPIEKGMSFYMYSDGFTDQLGGKKGLRFGNSRLKKLLKENVHLPFETQREILIHVFNEWLEHGEYERQDDVTVAGFGFPR</sequence>